<feature type="chain" id="PRO_5012784003" evidence="3">
    <location>
        <begin position="19"/>
        <end position="409"/>
    </location>
</feature>
<name>A0A250YHM9_CASCN</name>
<keyword evidence="3" id="KW-0732">Signal</keyword>
<dbReference type="InterPro" id="IPR036186">
    <property type="entry name" value="Serpin_sf"/>
</dbReference>
<gene>
    <name evidence="5" type="primary">SERPINA5</name>
</gene>
<dbReference type="SUPFAM" id="SSF56574">
    <property type="entry name" value="Serpins"/>
    <property type="match status" value="1"/>
</dbReference>
<feature type="signal peptide" evidence="3">
    <location>
        <begin position="1"/>
        <end position="18"/>
    </location>
</feature>
<dbReference type="InterPro" id="IPR023795">
    <property type="entry name" value="Serpin_CS"/>
</dbReference>
<evidence type="ECO:0000256" key="3">
    <source>
        <dbReference type="SAM" id="SignalP"/>
    </source>
</evidence>
<dbReference type="AlphaFoldDB" id="A0A250YHM9"/>
<evidence type="ECO:0000259" key="4">
    <source>
        <dbReference type="SMART" id="SM00093"/>
    </source>
</evidence>
<dbReference type="RefSeq" id="XP_073923320.1">
    <property type="nucleotide sequence ID" value="XM_074067219.1"/>
</dbReference>
<dbReference type="GO" id="GO:0004867">
    <property type="term" value="F:serine-type endopeptidase inhibitor activity"/>
    <property type="evidence" value="ECO:0007669"/>
    <property type="project" value="InterPro"/>
</dbReference>
<dbReference type="CDD" id="cd19553">
    <property type="entry name" value="serpinA5_PCI"/>
    <property type="match status" value="1"/>
</dbReference>
<dbReference type="GO" id="GO:0005615">
    <property type="term" value="C:extracellular space"/>
    <property type="evidence" value="ECO:0007669"/>
    <property type="project" value="InterPro"/>
</dbReference>
<reference evidence="5" key="1">
    <citation type="journal article" date="2017" name="G3 (Bethesda)">
        <title>De Novo Genome and Transcriptome Assembly of the Canadian Beaver (Castor canadensis).</title>
        <authorList>
            <person name="Lok S."/>
            <person name="Paton T.A."/>
            <person name="Wang Z."/>
            <person name="Kaur G."/>
            <person name="Walker S."/>
            <person name="Yuen R.K."/>
            <person name="Sung W.W."/>
            <person name="Whitney J."/>
            <person name="Buchanan J.A."/>
            <person name="Trost B."/>
            <person name="Singh N."/>
            <person name="Apresto B."/>
            <person name="Chen N."/>
            <person name="Coole M."/>
            <person name="Dawson T.J."/>
            <person name="Ho K.Y."/>
            <person name="Hu Z."/>
            <person name="Pullenayegum S."/>
            <person name="Samler K."/>
            <person name="Shipstone A."/>
            <person name="Tsoi F."/>
            <person name="Wang T."/>
            <person name="Pereira S.L."/>
            <person name="Rostami P."/>
            <person name="Ryan C.A."/>
            <person name="Tong A.H."/>
            <person name="Ng K."/>
            <person name="Sundaravadanam Y."/>
            <person name="Simpson J.T."/>
            <person name="Lim B.K."/>
            <person name="Engstrom M.D."/>
            <person name="Dutton C.J."/>
            <person name="Kerr K.C."/>
            <person name="Franke M."/>
            <person name="Rapley W."/>
            <person name="Wintle R.F."/>
            <person name="Scherer S.W."/>
        </authorList>
    </citation>
    <scope>NUCLEOTIDE SEQUENCE</scope>
    <source>
        <strain evidence="5">Ward</strain>
        <tissue evidence="5">Leukocyte</tissue>
    </source>
</reference>
<dbReference type="EMBL" id="GFFW01001732">
    <property type="protein sequence ID" value="JAV43056.1"/>
    <property type="molecule type" value="Transcribed_RNA"/>
</dbReference>
<sequence>MQLILLLCLMLLSPQVATIHRRHHAREMKKKGREPSVGDTVATSSKDFTFDLYRALASAAPGQNVFFSPVSVSMSVAMLSLGARAHTKEQILGSLGFSPQHSLEDELHLHEGFQKLLLELSQPREGFQLSLGNVLFADPAVSIQDTFLSSIKTLYLADTFSTDFGNPTEAQKQINDYVTKQTEGKIGDLIQNLDSTHVMVLVNYIFFKAKWETGFSHKNTQEQDFHVTLETVVRVPMMSREDLYYYFLERDLSCWVVGIPYQGNATAVFVLPSEGKMEQVENSLNGSLLRKWFRMFTKRQLELYLPRFSIEGSYQLEKILPKLGISDVFTSQADLSGITSHSNIQVSEMVHKAVVEVDESGTRAAAATGTIFTFRSARLSSQRIVFNRPFLMFIVKNMNIIFLGKVARP</sequence>
<dbReference type="Gene3D" id="3.30.497.10">
    <property type="entry name" value="Antithrombin, subunit I, domain 2"/>
    <property type="match status" value="1"/>
</dbReference>
<dbReference type="InterPro" id="IPR000215">
    <property type="entry name" value="Serpin_fam"/>
</dbReference>
<dbReference type="Gene3D" id="2.30.39.10">
    <property type="entry name" value="Alpha-1-antitrypsin, domain 1"/>
    <property type="match status" value="1"/>
</dbReference>
<dbReference type="FunFam" id="3.30.497.10:FF:000001">
    <property type="entry name" value="Serine protease inhibitor"/>
    <property type="match status" value="1"/>
</dbReference>
<dbReference type="InterPro" id="IPR042185">
    <property type="entry name" value="Serpin_sf_2"/>
</dbReference>
<dbReference type="FunFam" id="2.30.39.10:FF:000002">
    <property type="entry name" value="Serpin family D member 1"/>
    <property type="match status" value="1"/>
</dbReference>
<evidence type="ECO:0000256" key="2">
    <source>
        <dbReference type="RuleBase" id="RU000411"/>
    </source>
</evidence>
<evidence type="ECO:0000313" key="5">
    <source>
        <dbReference type="EMBL" id="JAV43056.1"/>
    </source>
</evidence>
<dbReference type="InterPro" id="IPR023796">
    <property type="entry name" value="Serpin_dom"/>
</dbReference>
<dbReference type="PROSITE" id="PS00284">
    <property type="entry name" value="SERPIN"/>
    <property type="match status" value="1"/>
</dbReference>
<evidence type="ECO:0000256" key="1">
    <source>
        <dbReference type="ARBA" id="ARBA00009500"/>
    </source>
</evidence>
<dbReference type="InterPro" id="IPR042178">
    <property type="entry name" value="Serpin_sf_1"/>
</dbReference>
<dbReference type="RefSeq" id="XP_020040957.2">
    <property type="nucleotide sequence ID" value="XM_020185368.2"/>
</dbReference>
<dbReference type="Pfam" id="PF00079">
    <property type="entry name" value="Serpin"/>
    <property type="match status" value="1"/>
</dbReference>
<dbReference type="RefSeq" id="XP_073923319.1">
    <property type="nucleotide sequence ID" value="XM_074067218.1"/>
</dbReference>
<dbReference type="GeneID" id="109700262"/>
<feature type="domain" description="Serpin" evidence="4">
    <location>
        <begin position="50"/>
        <end position="409"/>
    </location>
</feature>
<dbReference type="SMART" id="SM00093">
    <property type="entry name" value="SERPIN"/>
    <property type="match status" value="1"/>
</dbReference>
<accession>A0A250YHM9</accession>
<dbReference type="RefSeq" id="XP_020040959.2">
    <property type="nucleotide sequence ID" value="XM_020185370.2"/>
</dbReference>
<dbReference type="PANTHER" id="PTHR11461">
    <property type="entry name" value="SERINE PROTEASE INHIBITOR, SERPIN"/>
    <property type="match status" value="1"/>
</dbReference>
<proteinExistence type="inferred from homology"/>
<organism evidence="5">
    <name type="scientific">Castor canadensis</name>
    <name type="common">American beaver</name>
    <dbReference type="NCBI Taxonomy" id="51338"/>
    <lineage>
        <taxon>Eukaryota</taxon>
        <taxon>Metazoa</taxon>
        <taxon>Chordata</taxon>
        <taxon>Craniata</taxon>
        <taxon>Vertebrata</taxon>
        <taxon>Euteleostomi</taxon>
        <taxon>Mammalia</taxon>
        <taxon>Eutheria</taxon>
        <taxon>Euarchontoglires</taxon>
        <taxon>Glires</taxon>
        <taxon>Rodentia</taxon>
        <taxon>Castorimorpha</taxon>
        <taxon>Castoridae</taxon>
        <taxon>Castor</taxon>
    </lineage>
</organism>
<dbReference type="PANTHER" id="PTHR11461:SF274">
    <property type="entry name" value="PLASMA SERINE PROTEASE INHIBITOR"/>
    <property type="match status" value="1"/>
</dbReference>
<protein>
    <submittedName>
        <fullName evidence="5">Plasma serine protease inhibitor</fullName>
    </submittedName>
</protein>
<comment type="similarity">
    <text evidence="1 2">Belongs to the serpin family.</text>
</comment>